<gene>
    <name evidence="1" type="ORF">PVT01_090006400</name>
</gene>
<dbReference type="Proteomes" id="UP000196402">
    <property type="component" value="Chromosome 9"/>
</dbReference>
<proteinExistence type="predicted"/>
<dbReference type="EMBL" id="LT615247">
    <property type="protein sequence ID" value="SCO67126.1"/>
    <property type="molecule type" value="Genomic_DNA"/>
</dbReference>
<name>A0A1G4GWZ9_PLAVI</name>
<evidence type="ECO:0000313" key="1">
    <source>
        <dbReference type="EMBL" id="SCO67126.1"/>
    </source>
</evidence>
<reference evidence="1 2" key="1">
    <citation type="submission" date="2016-07" db="EMBL/GenBank/DDBJ databases">
        <authorList>
            <consortium name="Pathogen Informatics"/>
        </authorList>
    </citation>
    <scope>NUCLEOTIDE SEQUENCE [LARGE SCALE GENOMIC DNA]</scope>
</reference>
<dbReference type="VEuPathDB" id="PlasmoDB:PVPAM_090007300"/>
<organism evidence="1 2">
    <name type="scientific">Plasmodium vivax</name>
    <name type="common">malaria parasite P. vivax</name>
    <dbReference type="NCBI Taxonomy" id="5855"/>
    <lineage>
        <taxon>Eukaryota</taxon>
        <taxon>Sar</taxon>
        <taxon>Alveolata</taxon>
        <taxon>Apicomplexa</taxon>
        <taxon>Aconoidasida</taxon>
        <taxon>Haemosporida</taxon>
        <taxon>Plasmodiidae</taxon>
        <taxon>Plasmodium</taxon>
        <taxon>Plasmodium (Plasmodium)</taxon>
    </lineage>
</organism>
<evidence type="ECO:0000313" key="2">
    <source>
        <dbReference type="Proteomes" id="UP000196402"/>
    </source>
</evidence>
<sequence length="251" mass="29243">MKKNKEELNVSSPKLLYDSIYSKKTETVIFTYRIYIKYTKKVEMFNPKYSSKQLLYNIFNSPLYCLYSKVIANFIKLIGIYELIILHFHVAMADSSGNENVCSKCSKDKFPWAMAEPLCKMCQSFKIFGVYCNKPEVTISVAVFFFLFCCCKKSCCKKKKSEEGDFDYSPYMMGADGQMYNPMYQGQMMSPQMYQMGMMHPQMFPGQMMYPQMYQGGMQEPGMQMQGMQMQGMQMPGMQMPGMHNEEMQNQ</sequence>
<protein>
    <submittedName>
        <fullName evidence="1">Uncharacterized protein</fullName>
    </submittedName>
</protein>
<accession>A0A1G4GWZ9</accession>
<dbReference type="AlphaFoldDB" id="A0A1G4GWZ9"/>
<dbReference type="VEuPathDB" id="PlasmoDB:PVP01_0902600"/>